<evidence type="ECO:0000259" key="1">
    <source>
        <dbReference type="Pfam" id="PF12728"/>
    </source>
</evidence>
<accession>A0A399T254</accession>
<dbReference type="InterPro" id="IPR041657">
    <property type="entry name" value="HTH_17"/>
</dbReference>
<keyword evidence="2" id="KW-0238">DNA-binding</keyword>
<organism evidence="2 3">
    <name type="scientific">Maribellus luteus</name>
    <dbReference type="NCBI Taxonomy" id="2305463"/>
    <lineage>
        <taxon>Bacteria</taxon>
        <taxon>Pseudomonadati</taxon>
        <taxon>Bacteroidota</taxon>
        <taxon>Bacteroidia</taxon>
        <taxon>Marinilabiliales</taxon>
        <taxon>Prolixibacteraceae</taxon>
        <taxon>Maribellus</taxon>
    </lineage>
</organism>
<evidence type="ECO:0000313" key="3">
    <source>
        <dbReference type="Proteomes" id="UP000265926"/>
    </source>
</evidence>
<dbReference type="RefSeq" id="WP_119435866.1">
    <property type="nucleotide sequence ID" value="NZ_QWGR01000001.1"/>
</dbReference>
<proteinExistence type="predicted"/>
<reference evidence="2 3" key="1">
    <citation type="submission" date="2018-08" db="EMBL/GenBank/DDBJ databases">
        <title>Pallidiluteibacterium maritimus gen. nov., sp. nov., isolated from coastal sediment.</title>
        <authorList>
            <person name="Zhou L.Y."/>
        </authorList>
    </citation>
    <scope>NUCLEOTIDE SEQUENCE [LARGE SCALE GENOMIC DNA]</scope>
    <source>
        <strain evidence="2 3">XSD2</strain>
    </source>
</reference>
<gene>
    <name evidence="2" type="ORF">D1614_00190</name>
</gene>
<dbReference type="OrthoDB" id="597977at2"/>
<dbReference type="GO" id="GO:0003677">
    <property type="term" value="F:DNA binding"/>
    <property type="evidence" value="ECO:0007669"/>
    <property type="project" value="UniProtKB-KW"/>
</dbReference>
<evidence type="ECO:0000313" key="2">
    <source>
        <dbReference type="EMBL" id="RIJ50396.1"/>
    </source>
</evidence>
<keyword evidence="3" id="KW-1185">Reference proteome</keyword>
<dbReference type="AlphaFoldDB" id="A0A399T254"/>
<comment type="caution">
    <text evidence="2">The sequence shown here is derived from an EMBL/GenBank/DDBJ whole genome shotgun (WGS) entry which is preliminary data.</text>
</comment>
<feature type="domain" description="Helix-turn-helix" evidence="1">
    <location>
        <begin position="46"/>
        <end position="91"/>
    </location>
</feature>
<name>A0A399T254_9BACT</name>
<sequence length="117" mass="13392">MDVNEISFENLPKAVAHLVSEVEELKLLVEKGQAPVSPQKRVPIGIEVACRIIGKAKPTVYTLVRKRVLPCYKNGKKLYFFEDELLEWITNGKKKTLQEIEKEALADFKKQPKGKRK</sequence>
<dbReference type="EMBL" id="QWGR01000001">
    <property type="protein sequence ID" value="RIJ50396.1"/>
    <property type="molecule type" value="Genomic_DNA"/>
</dbReference>
<dbReference type="Proteomes" id="UP000265926">
    <property type="component" value="Unassembled WGS sequence"/>
</dbReference>
<protein>
    <submittedName>
        <fullName evidence="2">DNA-binding protein</fullName>
    </submittedName>
</protein>
<dbReference type="Pfam" id="PF12728">
    <property type="entry name" value="HTH_17"/>
    <property type="match status" value="1"/>
</dbReference>